<protein>
    <submittedName>
        <fullName evidence="1">Uncharacterized protein</fullName>
    </submittedName>
</protein>
<name>A0A1M6G4E3_9ACTN</name>
<organism evidence="1 2">
    <name type="scientific">Tessaracoccus bendigoensis DSM 12906</name>
    <dbReference type="NCBI Taxonomy" id="1123357"/>
    <lineage>
        <taxon>Bacteria</taxon>
        <taxon>Bacillati</taxon>
        <taxon>Actinomycetota</taxon>
        <taxon>Actinomycetes</taxon>
        <taxon>Propionibacteriales</taxon>
        <taxon>Propionibacteriaceae</taxon>
        <taxon>Tessaracoccus</taxon>
    </lineage>
</organism>
<dbReference type="AlphaFoldDB" id="A0A1M6G4E3"/>
<evidence type="ECO:0000313" key="1">
    <source>
        <dbReference type="EMBL" id="SHJ04838.1"/>
    </source>
</evidence>
<dbReference type="EMBL" id="FQZG01000024">
    <property type="protein sequence ID" value="SHJ04838.1"/>
    <property type="molecule type" value="Genomic_DNA"/>
</dbReference>
<dbReference type="RefSeq" id="WP_073187004.1">
    <property type="nucleotide sequence ID" value="NZ_FQZG01000024.1"/>
</dbReference>
<gene>
    <name evidence="1" type="ORF">SAMN02745244_01612</name>
</gene>
<proteinExistence type="predicted"/>
<keyword evidence="2" id="KW-1185">Reference proteome</keyword>
<dbReference type="Proteomes" id="UP000184512">
    <property type="component" value="Unassembled WGS sequence"/>
</dbReference>
<dbReference type="STRING" id="1123357.SAMN02745244_01612"/>
<dbReference type="OrthoDB" id="5076427at2"/>
<accession>A0A1M6G4E3</accession>
<reference evidence="1 2" key="1">
    <citation type="submission" date="2016-11" db="EMBL/GenBank/DDBJ databases">
        <authorList>
            <person name="Jaros S."/>
            <person name="Januszkiewicz K."/>
            <person name="Wedrychowicz H."/>
        </authorList>
    </citation>
    <scope>NUCLEOTIDE SEQUENCE [LARGE SCALE GENOMIC DNA]</scope>
    <source>
        <strain evidence="1 2">DSM 12906</strain>
    </source>
</reference>
<sequence length="306" mass="34124">MTKPWDHNALLLKARLFLNHAMDQDEPRTFDERALWASLALELLAKAALARVSPVLIAVPSEDGNSLLVASGLIEGDVRFTSVPAKTLFARCAKAFRPFSDKEAGAISGARNDYLHGASPTFTSIPEEAWWPSYWAQMHILANACDLVLDDLVGTDRVGAVEKHLARNARNIEQRCEMLLGRARQRLALFEAGQVRASDAAEWARYRVGDHSARLQYSSTEACPACGALGHLEGDNIEEATHHTDQLSEDDYESWMELKVSSEHFSCDRCRLILDSYELIAEAELPESFAVRTEVGDYWEPEYGND</sequence>
<evidence type="ECO:0000313" key="2">
    <source>
        <dbReference type="Proteomes" id="UP000184512"/>
    </source>
</evidence>